<gene>
    <name evidence="2" type="ORF">XthCFBP4691_01145</name>
</gene>
<evidence type="ECO:0000256" key="1">
    <source>
        <dbReference type="SAM" id="Coils"/>
    </source>
</evidence>
<name>A0A2S6ZLU3_9XANT</name>
<keyword evidence="3" id="KW-1185">Reference proteome</keyword>
<comment type="caution">
    <text evidence="2">The sequence shown here is derived from an EMBL/GenBank/DDBJ whole genome shotgun (WGS) entry which is preliminary data.</text>
</comment>
<feature type="coiled-coil region" evidence="1">
    <location>
        <begin position="169"/>
        <end position="196"/>
    </location>
</feature>
<accession>A0A2S6ZLU3</accession>
<reference evidence="2 3" key="1">
    <citation type="submission" date="2016-08" db="EMBL/GenBank/DDBJ databases">
        <title>Evolution of the type three secretion system and type three effector repertoires in Xanthomonas.</title>
        <authorList>
            <person name="Merda D."/>
            <person name="Briand M."/>
            <person name="Bosis E."/>
            <person name="Rousseau C."/>
            <person name="Portier P."/>
            <person name="Jacques M.-A."/>
            <person name="Fischer-Le Saux M."/>
        </authorList>
    </citation>
    <scope>NUCLEOTIDE SEQUENCE [LARGE SCALE GENOMIC DNA]</scope>
    <source>
        <strain evidence="2 3">CFBP 4691</strain>
    </source>
</reference>
<sequence length="208" mass="22811">MTRECQIPSVENQYREPRSAVICRVTTECIRNSGHTDTSFAQAVAESYMQRVAPAERVVQFHVGTDLASIDVAHKRNAKIVERLRDGTVKLPADLEEAWVAAMPQPWRDDCERELARRYGFLGARAPEIVPNAGVLQVAGLALEVGHTLEALAQVMADGKVDASDVPALLRALRESRDLAAELETLQARIHAALQEQGARVVNIGAPR</sequence>
<organism evidence="2 3">
    <name type="scientific">Xanthomonas theicola</name>
    <dbReference type="NCBI Taxonomy" id="56464"/>
    <lineage>
        <taxon>Bacteria</taxon>
        <taxon>Pseudomonadati</taxon>
        <taxon>Pseudomonadota</taxon>
        <taxon>Gammaproteobacteria</taxon>
        <taxon>Lysobacterales</taxon>
        <taxon>Lysobacteraceae</taxon>
        <taxon>Xanthomonas</taxon>
    </lineage>
</organism>
<dbReference type="RefSeq" id="WP_185817383.1">
    <property type="nucleotide sequence ID" value="NZ_CP049017.1"/>
</dbReference>
<dbReference type="EMBL" id="MIGX01000002">
    <property type="protein sequence ID" value="PPT93247.1"/>
    <property type="molecule type" value="Genomic_DNA"/>
</dbReference>
<evidence type="ECO:0000313" key="3">
    <source>
        <dbReference type="Proteomes" id="UP000239898"/>
    </source>
</evidence>
<dbReference type="AlphaFoldDB" id="A0A2S6ZLU3"/>
<dbReference type="Proteomes" id="UP000239898">
    <property type="component" value="Unassembled WGS sequence"/>
</dbReference>
<proteinExistence type="predicted"/>
<protein>
    <submittedName>
        <fullName evidence="2">Uncharacterized protein</fullName>
    </submittedName>
</protein>
<keyword evidence="1" id="KW-0175">Coiled coil</keyword>
<evidence type="ECO:0000313" key="2">
    <source>
        <dbReference type="EMBL" id="PPT93247.1"/>
    </source>
</evidence>